<proteinExistence type="predicted"/>
<gene>
    <name evidence="1" type="ORF">QR98_0068630</name>
</gene>
<organism evidence="1 2">
    <name type="scientific">Sarcoptes scabiei</name>
    <name type="common">Itch mite</name>
    <name type="synonym">Acarus scabiei</name>
    <dbReference type="NCBI Taxonomy" id="52283"/>
    <lineage>
        <taxon>Eukaryota</taxon>
        <taxon>Metazoa</taxon>
        <taxon>Ecdysozoa</taxon>
        <taxon>Arthropoda</taxon>
        <taxon>Chelicerata</taxon>
        <taxon>Arachnida</taxon>
        <taxon>Acari</taxon>
        <taxon>Acariformes</taxon>
        <taxon>Sarcoptiformes</taxon>
        <taxon>Astigmata</taxon>
        <taxon>Psoroptidia</taxon>
        <taxon>Sarcoptoidea</taxon>
        <taxon>Sarcoptidae</taxon>
        <taxon>Sarcoptinae</taxon>
        <taxon>Sarcoptes</taxon>
    </lineage>
</organism>
<evidence type="ECO:0000313" key="1">
    <source>
        <dbReference type="EMBL" id="KPM08347.1"/>
    </source>
</evidence>
<reference evidence="1 2" key="1">
    <citation type="journal article" date="2015" name="Parasit. Vectors">
        <title>Draft genome of the scabies mite.</title>
        <authorList>
            <person name="Rider S.D.Jr."/>
            <person name="Morgan M.S."/>
            <person name="Arlian L.G."/>
        </authorList>
    </citation>
    <scope>NUCLEOTIDE SEQUENCE [LARGE SCALE GENOMIC DNA]</scope>
    <source>
        <strain evidence="1">Arlian Lab</strain>
    </source>
</reference>
<dbReference type="VEuPathDB" id="VectorBase:SSCA001528"/>
<sequence length="76" mass="8480">MFLRRLLNEDLRLPSGVCDGLRIEINDDGAQLVGKVIQAFEENCGEAEEEDEEAEEGKNEEKSLFEIGGFGFDSID</sequence>
<accession>A0A132ABQ8</accession>
<comment type="caution">
    <text evidence="1">The sequence shown here is derived from an EMBL/GenBank/DDBJ whole genome shotgun (WGS) entry which is preliminary data.</text>
</comment>
<dbReference type="EMBL" id="JXLN01012333">
    <property type="protein sequence ID" value="KPM08347.1"/>
    <property type="molecule type" value="Genomic_DNA"/>
</dbReference>
<protein>
    <submittedName>
        <fullName evidence="1">Uncharacterized protein</fullName>
    </submittedName>
</protein>
<dbReference type="Proteomes" id="UP000616769">
    <property type="component" value="Unassembled WGS sequence"/>
</dbReference>
<dbReference type="AlphaFoldDB" id="A0A132ABQ8"/>
<name>A0A132ABQ8_SARSC</name>
<evidence type="ECO:0000313" key="2">
    <source>
        <dbReference type="Proteomes" id="UP000616769"/>
    </source>
</evidence>